<evidence type="ECO:0000313" key="2">
    <source>
        <dbReference type="Proteomes" id="UP000005336"/>
    </source>
</evidence>
<dbReference type="Proteomes" id="UP000005336">
    <property type="component" value="Unassembled WGS sequence"/>
</dbReference>
<dbReference type="AlphaFoldDB" id="G4CQK4"/>
<evidence type="ECO:0000313" key="1">
    <source>
        <dbReference type="EMBL" id="EGZ46452.1"/>
    </source>
</evidence>
<dbReference type="HOGENOM" id="CLU_2845324_0_0_4"/>
<keyword evidence="2" id="KW-1185">Reference proteome</keyword>
<gene>
    <name evidence="1" type="ORF">HMPREF9370_1364</name>
</gene>
<dbReference type="EMBL" id="AGAZ01000049">
    <property type="protein sequence ID" value="EGZ46452.1"/>
    <property type="molecule type" value="Genomic_DNA"/>
</dbReference>
<sequence>MKQHEIPEIYTTNACLKTTFQTGISIVSNTYFYIQVYLSVLKFRQPQIIFESSPNMIALITKLSS</sequence>
<name>G4CQK4_9NEIS</name>
<reference evidence="1 2" key="1">
    <citation type="submission" date="2011-06" db="EMBL/GenBank/DDBJ databases">
        <authorList>
            <person name="Muzny D."/>
            <person name="Qin X."/>
            <person name="Deng J."/>
            <person name="Jiang H."/>
            <person name="Liu Y."/>
            <person name="Qu J."/>
            <person name="Song X.-Z."/>
            <person name="Zhang L."/>
            <person name="Thornton R."/>
            <person name="Coyle M."/>
            <person name="Francisco L."/>
            <person name="Jackson L."/>
            <person name="Javaid M."/>
            <person name="Korchina V."/>
            <person name="Kovar C."/>
            <person name="Mata R."/>
            <person name="Mathew T."/>
            <person name="Ngo R."/>
            <person name="Nguyen L."/>
            <person name="Nguyen N."/>
            <person name="Okwuonu G."/>
            <person name="Ongeri F."/>
            <person name="Pham C."/>
            <person name="Simmons D."/>
            <person name="Wilczek-Boney K."/>
            <person name="Hale W."/>
            <person name="Jakkamsetti A."/>
            <person name="Pham P."/>
            <person name="Ruth R."/>
            <person name="San Lucas F."/>
            <person name="Warren J."/>
            <person name="Zhang J."/>
            <person name="Zhao Z."/>
            <person name="Zhou C."/>
            <person name="Zhu D."/>
            <person name="Lee S."/>
            <person name="Bess C."/>
            <person name="Blankenburg K."/>
            <person name="Forbes L."/>
            <person name="Fu Q."/>
            <person name="Gubbala S."/>
            <person name="Hirani K."/>
            <person name="Jayaseelan J.C."/>
            <person name="Lara F."/>
            <person name="Munidasa M."/>
            <person name="Palculict T."/>
            <person name="Patil S."/>
            <person name="Pu L.-L."/>
            <person name="Saada N."/>
            <person name="Tang L."/>
            <person name="Weissenberger G."/>
            <person name="Zhu Y."/>
            <person name="Hemphill L."/>
            <person name="Shang Y."/>
            <person name="Youmans B."/>
            <person name="Ayvaz T."/>
            <person name="Ross M."/>
            <person name="Santibanez J."/>
            <person name="Aqrawi P."/>
            <person name="Gross S."/>
            <person name="Joshi V."/>
            <person name="Fowler G."/>
            <person name="Nazareth L."/>
            <person name="Reid J."/>
            <person name="Worley K."/>
            <person name="Petrosino J."/>
            <person name="Highlander S."/>
            <person name="Gibbs R."/>
        </authorList>
    </citation>
    <scope>NUCLEOTIDE SEQUENCE [LARGE SCALE GENOMIC DNA]</scope>
    <source>
        <strain evidence="1 2">9715</strain>
    </source>
</reference>
<organism evidence="1 2">
    <name type="scientific">Neisseria wadsworthii 9715</name>
    <dbReference type="NCBI Taxonomy" id="1030841"/>
    <lineage>
        <taxon>Bacteria</taxon>
        <taxon>Pseudomonadati</taxon>
        <taxon>Pseudomonadota</taxon>
        <taxon>Betaproteobacteria</taxon>
        <taxon>Neisseriales</taxon>
        <taxon>Neisseriaceae</taxon>
        <taxon>Neisseria</taxon>
    </lineage>
</organism>
<protein>
    <submittedName>
        <fullName evidence="1">Uncharacterized protein</fullName>
    </submittedName>
</protein>
<proteinExistence type="predicted"/>
<comment type="caution">
    <text evidence="1">The sequence shown here is derived from an EMBL/GenBank/DDBJ whole genome shotgun (WGS) entry which is preliminary data.</text>
</comment>
<accession>G4CQK4</accession>